<name>A0A840IAP5_9ACTN</name>
<feature type="region of interest" description="Disordered" evidence="1">
    <location>
        <begin position="176"/>
        <end position="276"/>
    </location>
</feature>
<feature type="compositionally biased region" description="Low complexity" evidence="1">
    <location>
        <begin position="201"/>
        <end position="220"/>
    </location>
</feature>
<evidence type="ECO:0000256" key="2">
    <source>
        <dbReference type="SAM" id="Phobius"/>
    </source>
</evidence>
<sequence length="276" mass="28610">MEASGEQRSRARQEGPAESRISWRTLTVASVASVAAAFLVSSLWAPGTLIGAAVTPVVVALVSELVRKPIEAVPSPSAALAPLRPSGRGGPPASAREHPVAPPVPEPAEPLDPTHERPAHGRRSDAEAGREVVHEYPRSDHRGWDRRRIRLALVTGALAFAIAVGFFVVADLTTGSAITGRGGSSSLFSPRQRGGGDERPATTSTTPAEQTTPQQTTTPPADRPTTEQETPSPTTEQEAPATRTAPSETAPTPAPTTATPPSVGGAAPQEEQPQGP</sequence>
<keyword evidence="2" id="KW-0812">Transmembrane</keyword>
<evidence type="ECO:0000313" key="4">
    <source>
        <dbReference type="Proteomes" id="UP000585272"/>
    </source>
</evidence>
<comment type="caution">
    <text evidence="3">The sequence shown here is derived from an EMBL/GenBank/DDBJ whole genome shotgun (WGS) entry which is preliminary data.</text>
</comment>
<dbReference type="RefSeq" id="WP_183339391.1">
    <property type="nucleotide sequence ID" value="NZ_JACHNU010000001.1"/>
</dbReference>
<reference evidence="3 4" key="1">
    <citation type="submission" date="2020-08" db="EMBL/GenBank/DDBJ databases">
        <title>Genomic Encyclopedia of Archaeal and Bacterial Type Strains, Phase II (KMG-II): from individual species to whole genera.</title>
        <authorList>
            <person name="Goeker M."/>
        </authorList>
    </citation>
    <scope>NUCLEOTIDE SEQUENCE [LARGE SCALE GENOMIC DNA]</scope>
    <source>
        <strain evidence="3 4">DSM 23288</strain>
    </source>
</reference>
<feature type="compositionally biased region" description="Pro residues" evidence="1">
    <location>
        <begin position="100"/>
        <end position="110"/>
    </location>
</feature>
<keyword evidence="2" id="KW-1133">Transmembrane helix</keyword>
<evidence type="ECO:0000256" key="1">
    <source>
        <dbReference type="SAM" id="MobiDB-lite"/>
    </source>
</evidence>
<gene>
    <name evidence="3" type="ORF">BDZ31_000896</name>
</gene>
<feature type="transmembrane region" description="Helical" evidence="2">
    <location>
        <begin position="21"/>
        <end position="41"/>
    </location>
</feature>
<feature type="compositionally biased region" description="Low complexity" evidence="1">
    <location>
        <begin position="227"/>
        <end position="268"/>
    </location>
</feature>
<keyword evidence="2" id="KW-0472">Membrane</keyword>
<dbReference type="AlphaFoldDB" id="A0A840IAP5"/>
<proteinExistence type="predicted"/>
<feature type="transmembrane region" description="Helical" evidence="2">
    <location>
        <begin position="151"/>
        <end position="170"/>
    </location>
</feature>
<dbReference type="EMBL" id="JACHNU010000001">
    <property type="protein sequence ID" value="MBB4661323.1"/>
    <property type="molecule type" value="Genomic_DNA"/>
</dbReference>
<feature type="region of interest" description="Disordered" evidence="1">
    <location>
        <begin position="77"/>
        <end position="134"/>
    </location>
</feature>
<feature type="transmembrane region" description="Helical" evidence="2">
    <location>
        <begin position="47"/>
        <end position="66"/>
    </location>
</feature>
<protein>
    <submittedName>
        <fullName evidence="3">Uncharacterized protein</fullName>
    </submittedName>
</protein>
<accession>A0A840IAP5</accession>
<feature type="compositionally biased region" description="Low complexity" evidence="1">
    <location>
        <begin position="77"/>
        <end position="86"/>
    </location>
</feature>
<organism evidence="3 4">
    <name type="scientific">Conexibacter arvalis</name>
    <dbReference type="NCBI Taxonomy" id="912552"/>
    <lineage>
        <taxon>Bacteria</taxon>
        <taxon>Bacillati</taxon>
        <taxon>Actinomycetota</taxon>
        <taxon>Thermoleophilia</taxon>
        <taxon>Solirubrobacterales</taxon>
        <taxon>Conexibacteraceae</taxon>
        <taxon>Conexibacter</taxon>
    </lineage>
</organism>
<evidence type="ECO:0000313" key="3">
    <source>
        <dbReference type="EMBL" id="MBB4661323.1"/>
    </source>
</evidence>
<feature type="compositionally biased region" description="Basic and acidic residues" evidence="1">
    <location>
        <begin position="112"/>
        <end position="134"/>
    </location>
</feature>
<dbReference type="Proteomes" id="UP000585272">
    <property type="component" value="Unassembled WGS sequence"/>
</dbReference>
<keyword evidence="4" id="KW-1185">Reference proteome</keyword>